<protein>
    <submittedName>
        <fullName evidence="1">Uncharacterized protein</fullName>
    </submittedName>
</protein>
<keyword evidence="2" id="KW-1185">Reference proteome</keyword>
<evidence type="ECO:0000313" key="2">
    <source>
        <dbReference type="Proteomes" id="UP000003416"/>
    </source>
</evidence>
<accession>F3PX55</accession>
<dbReference type="AlphaFoldDB" id="F3PX55"/>
<name>F3PX55_9BACE</name>
<comment type="caution">
    <text evidence="1">The sequence shown here is derived from an EMBL/GenBank/DDBJ whole genome shotgun (WGS) entry which is preliminary data.</text>
</comment>
<gene>
    <name evidence="1" type="ORF">HMPREF9446_03342</name>
</gene>
<evidence type="ECO:0000313" key="1">
    <source>
        <dbReference type="EMBL" id="EGF52133.1"/>
    </source>
</evidence>
<dbReference type="Proteomes" id="UP000003416">
    <property type="component" value="Unassembled WGS sequence"/>
</dbReference>
<dbReference type="STRING" id="763034.HMPREF9446_03342"/>
<dbReference type="EMBL" id="AFBN01000096">
    <property type="protein sequence ID" value="EGF52133.1"/>
    <property type="molecule type" value="Genomic_DNA"/>
</dbReference>
<sequence length="42" mass="5082">MYFSSVFISLFLFSCRFTSPKLFATFAARIYMYEPYNPTYPY</sequence>
<proteinExistence type="predicted"/>
<organism evidence="1 2">
    <name type="scientific">Bacteroides fluxus YIT 12057</name>
    <dbReference type="NCBI Taxonomy" id="763034"/>
    <lineage>
        <taxon>Bacteria</taxon>
        <taxon>Pseudomonadati</taxon>
        <taxon>Bacteroidota</taxon>
        <taxon>Bacteroidia</taxon>
        <taxon>Bacteroidales</taxon>
        <taxon>Bacteroidaceae</taxon>
        <taxon>Bacteroides</taxon>
    </lineage>
</organism>
<reference evidence="1 2" key="1">
    <citation type="submission" date="2011-02" db="EMBL/GenBank/DDBJ databases">
        <authorList>
            <person name="Weinstock G."/>
            <person name="Sodergren E."/>
            <person name="Clifton S."/>
            <person name="Fulton L."/>
            <person name="Fulton B."/>
            <person name="Courtney L."/>
            <person name="Fronick C."/>
            <person name="Harrison M."/>
            <person name="Strong C."/>
            <person name="Farmer C."/>
            <person name="Delahaunty K."/>
            <person name="Markovic C."/>
            <person name="Hall O."/>
            <person name="Minx P."/>
            <person name="Tomlinson C."/>
            <person name="Mitreva M."/>
            <person name="Hou S."/>
            <person name="Chen J."/>
            <person name="Wollam A."/>
            <person name="Pepin K.H."/>
            <person name="Johnson M."/>
            <person name="Bhonagiri V."/>
            <person name="Zhang X."/>
            <person name="Suruliraj S."/>
            <person name="Warren W."/>
            <person name="Chinwalla A."/>
            <person name="Mardis E.R."/>
            <person name="Wilson R.K."/>
        </authorList>
    </citation>
    <scope>NUCLEOTIDE SEQUENCE [LARGE SCALE GENOMIC DNA]</scope>
    <source>
        <strain evidence="1 2">YIT 12057</strain>
    </source>
</reference>
<dbReference type="HOGENOM" id="CLU_3247232_0_0_10"/>